<dbReference type="AlphaFoldDB" id="A0A318SE70"/>
<dbReference type="EMBL" id="QJTC01000019">
    <property type="protein sequence ID" value="PYE75856.1"/>
    <property type="molecule type" value="Genomic_DNA"/>
</dbReference>
<evidence type="ECO:0000313" key="1">
    <source>
        <dbReference type="EMBL" id="PYE75856.1"/>
    </source>
</evidence>
<dbReference type="Proteomes" id="UP000247540">
    <property type="component" value="Unassembled WGS sequence"/>
</dbReference>
<dbReference type="RefSeq" id="WP_110466309.1">
    <property type="nucleotide sequence ID" value="NZ_JAMOFZ010000023.1"/>
</dbReference>
<accession>A0A318SE70</accession>
<name>A0A318SE70_9BURK</name>
<protein>
    <submittedName>
        <fullName evidence="1">Uncharacterized protein</fullName>
    </submittedName>
</protein>
<evidence type="ECO:0000313" key="2">
    <source>
        <dbReference type="Proteomes" id="UP000247540"/>
    </source>
</evidence>
<comment type="caution">
    <text evidence="1">The sequence shown here is derived from an EMBL/GenBank/DDBJ whole genome shotgun (WGS) entry which is preliminary data.</text>
</comment>
<proteinExistence type="predicted"/>
<keyword evidence="2" id="KW-1185">Reference proteome</keyword>
<dbReference type="OrthoDB" id="9812260at2"/>
<organism evidence="1 2">
    <name type="scientific">Xylophilus ampelinus</name>
    <dbReference type="NCBI Taxonomy" id="54067"/>
    <lineage>
        <taxon>Bacteria</taxon>
        <taxon>Pseudomonadati</taxon>
        <taxon>Pseudomonadota</taxon>
        <taxon>Betaproteobacteria</taxon>
        <taxon>Burkholderiales</taxon>
        <taxon>Xylophilus</taxon>
    </lineage>
</organism>
<sequence length="101" mass="11180">MNAPSDSVDLGHAFEFAPVSLWLEDFSGLKRLLDRLRAEGVRDLGAYLDAHPEAVQEGMSALRVLRVNQRTLQLFAAPCPVALAGRFMNEKCLWPAKNADL</sequence>
<reference evidence="1 2" key="1">
    <citation type="submission" date="2018-06" db="EMBL/GenBank/DDBJ databases">
        <title>Genomic Encyclopedia of Type Strains, Phase III (KMG-III): the genomes of soil and plant-associated and newly described type strains.</title>
        <authorList>
            <person name="Whitman W."/>
        </authorList>
    </citation>
    <scope>NUCLEOTIDE SEQUENCE [LARGE SCALE GENOMIC DNA]</scope>
    <source>
        <strain evidence="1 2">CECT 7646</strain>
    </source>
</reference>
<gene>
    <name evidence="1" type="ORF">DFQ15_11944</name>
</gene>